<dbReference type="PANTHER" id="PTHR13370:SF3">
    <property type="entry name" value="TRNA (GUANINE(10)-N2)-METHYLTRANSFERASE HOMOLOG"/>
    <property type="match status" value="1"/>
</dbReference>
<gene>
    <name evidence="5" type="ORF">SO694_00008119</name>
</gene>
<keyword evidence="2" id="KW-0808">Transferase</keyword>
<organism evidence="5 6">
    <name type="scientific">Aureococcus anophagefferens</name>
    <name type="common">Harmful bloom alga</name>
    <dbReference type="NCBI Taxonomy" id="44056"/>
    <lineage>
        <taxon>Eukaryota</taxon>
        <taxon>Sar</taxon>
        <taxon>Stramenopiles</taxon>
        <taxon>Ochrophyta</taxon>
        <taxon>Pelagophyceae</taxon>
        <taxon>Pelagomonadales</taxon>
        <taxon>Pelagomonadaceae</taxon>
        <taxon>Aureococcus</taxon>
    </lineage>
</organism>
<dbReference type="InterPro" id="IPR002052">
    <property type="entry name" value="DNA_methylase_N6_adenine_CS"/>
</dbReference>
<dbReference type="SUPFAM" id="SSF53335">
    <property type="entry name" value="S-adenosyl-L-methionine-dependent methyltransferases"/>
    <property type="match status" value="1"/>
</dbReference>
<dbReference type="PRINTS" id="PR00507">
    <property type="entry name" value="N12N6MTFRASE"/>
</dbReference>
<keyword evidence="6" id="KW-1185">Reference proteome</keyword>
<evidence type="ECO:0000259" key="4">
    <source>
        <dbReference type="Pfam" id="PF01170"/>
    </source>
</evidence>
<keyword evidence="1" id="KW-0489">Methyltransferase</keyword>
<evidence type="ECO:0000256" key="1">
    <source>
        <dbReference type="ARBA" id="ARBA00022603"/>
    </source>
</evidence>
<dbReference type="Gene3D" id="3.40.50.150">
    <property type="entry name" value="Vaccinia Virus protein VP39"/>
    <property type="match status" value="1"/>
</dbReference>
<feature type="compositionally biased region" description="Basic and acidic residues" evidence="3">
    <location>
        <begin position="549"/>
        <end position="558"/>
    </location>
</feature>
<evidence type="ECO:0000313" key="5">
    <source>
        <dbReference type="EMBL" id="KAK7254072.1"/>
    </source>
</evidence>
<feature type="region of interest" description="Disordered" evidence="3">
    <location>
        <begin position="417"/>
        <end position="439"/>
    </location>
</feature>
<reference evidence="5 6" key="1">
    <citation type="submission" date="2024-03" db="EMBL/GenBank/DDBJ databases">
        <title>Aureococcus anophagefferens CCMP1851 and Kratosvirus quantuckense: Draft genome of a second virus-susceptible host strain in the model system.</title>
        <authorList>
            <person name="Chase E."/>
            <person name="Truchon A.R."/>
            <person name="Schepens W."/>
            <person name="Wilhelm S.W."/>
        </authorList>
    </citation>
    <scope>NUCLEOTIDE SEQUENCE [LARGE SCALE GENOMIC DNA]</scope>
    <source>
        <strain evidence="5 6">CCMP1851</strain>
    </source>
</reference>
<proteinExistence type="predicted"/>
<dbReference type="Pfam" id="PF01170">
    <property type="entry name" value="UPF0020"/>
    <property type="match status" value="1"/>
</dbReference>
<dbReference type="EMBL" id="JBBJCI010000032">
    <property type="protein sequence ID" value="KAK7254072.1"/>
    <property type="molecule type" value="Genomic_DNA"/>
</dbReference>
<evidence type="ECO:0000256" key="2">
    <source>
        <dbReference type="ARBA" id="ARBA00022679"/>
    </source>
</evidence>
<feature type="domain" description="Ribosomal RNA large subunit methyltransferase K/L-like methyltransferase" evidence="4">
    <location>
        <begin position="191"/>
        <end position="234"/>
    </location>
</feature>
<accession>A0ABR1GDM6</accession>
<feature type="compositionally biased region" description="Low complexity" evidence="3">
    <location>
        <begin position="560"/>
        <end position="569"/>
    </location>
</feature>
<feature type="compositionally biased region" description="Basic residues" evidence="3">
    <location>
        <begin position="572"/>
        <end position="582"/>
    </location>
</feature>
<feature type="region of interest" description="Disordered" evidence="3">
    <location>
        <begin position="529"/>
        <end position="582"/>
    </location>
</feature>
<dbReference type="Proteomes" id="UP001363151">
    <property type="component" value="Unassembled WGS sequence"/>
</dbReference>
<name>A0ABR1GDM6_AURAN</name>
<dbReference type="CDD" id="cd02440">
    <property type="entry name" value="AdoMet_MTases"/>
    <property type="match status" value="1"/>
</dbReference>
<dbReference type="PROSITE" id="PS00092">
    <property type="entry name" value="N6_MTASE"/>
    <property type="match status" value="1"/>
</dbReference>
<dbReference type="InterPro" id="IPR029063">
    <property type="entry name" value="SAM-dependent_MTases_sf"/>
</dbReference>
<evidence type="ECO:0000256" key="3">
    <source>
        <dbReference type="SAM" id="MobiDB-lite"/>
    </source>
</evidence>
<dbReference type="InterPro" id="IPR000241">
    <property type="entry name" value="RlmKL-like_Mtase"/>
</dbReference>
<protein>
    <submittedName>
        <fullName evidence="5">tRNA binding protein</fullName>
    </submittedName>
</protein>
<dbReference type="PANTHER" id="PTHR13370">
    <property type="entry name" value="RNA METHYLASE-RELATED"/>
    <property type="match status" value="1"/>
</dbReference>
<evidence type="ECO:0000313" key="6">
    <source>
        <dbReference type="Proteomes" id="UP001363151"/>
    </source>
</evidence>
<sequence length="582" mass="62784">MKLPIIYLIAQALALTTPKYTVVLRDTQHKFRDHEFSCALQGLGTDETKTGRIRHVNLHDEAAAKKLAERSILVRFVLERWASAATLDEAAARCTAPPSSLTTNPDSWRLRVMHLGAGRGHTGLRGARSPKLFAALGPTLDALPGPVDLSAAAAHDVAVVYDADEPSCDVGRVVAEGSASARLEGFRVADRRYRGSTTMDAELAFIMARLANVREGDAVLDPFCGTGGCLLACAAYGGARGFGADCDARVLLRGTSHWDEASGRLPLRENDRLRHALASQLAKDGRREPRRGEVSDRVCSIAGNFADRGLPAPRLVVSDVADLDERLDDERYYFDDVGGAAAPRFFDAIVTDPPYGKRERVGARGAEDLDWLPHLLALAETRLRPRGRLVFWVATPRDAAAGVAAALPPPGLGVMSPPRAGHGRRLRADARAASGSNKTENQPFLVAALKDAMYEHGLPLRARATATATASSTRARPLTIVPAPLFANDRLNGSGTLFYHANHHEGWRAKCRALGPPGALFLASVPKRRARRGAPGTPGDVPMGQKQRKGAEKREKQAKQKAQAQAVEVAKQKHHLSRKKRA</sequence>
<comment type="caution">
    <text evidence="5">The sequence shown here is derived from an EMBL/GenBank/DDBJ whole genome shotgun (WGS) entry which is preliminary data.</text>
</comment>